<reference evidence="3" key="1">
    <citation type="submission" date="2006-10" db="EMBL/GenBank/DDBJ databases">
        <title>Complete sequence of Solibacter usitatus Ellin6076.</title>
        <authorList>
            <consortium name="US DOE Joint Genome Institute"/>
            <person name="Copeland A."/>
            <person name="Lucas S."/>
            <person name="Lapidus A."/>
            <person name="Barry K."/>
            <person name="Detter J.C."/>
            <person name="Glavina del Rio T."/>
            <person name="Hammon N."/>
            <person name="Israni S."/>
            <person name="Dalin E."/>
            <person name="Tice H."/>
            <person name="Pitluck S."/>
            <person name="Thompson L.S."/>
            <person name="Brettin T."/>
            <person name="Bruce D."/>
            <person name="Han C."/>
            <person name="Tapia R."/>
            <person name="Gilna P."/>
            <person name="Schmutz J."/>
            <person name="Larimer F."/>
            <person name="Land M."/>
            <person name="Hauser L."/>
            <person name="Kyrpides N."/>
            <person name="Mikhailova N."/>
            <person name="Janssen P.H."/>
            <person name="Kuske C.R."/>
            <person name="Richardson P."/>
        </authorList>
    </citation>
    <scope>NUCLEOTIDE SEQUENCE</scope>
    <source>
        <strain evidence="3">Ellin6076</strain>
    </source>
</reference>
<evidence type="ECO:0000259" key="2">
    <source>
        <dbReference type="PROSITE" id="PS50110"/>
    </source>
</evidence>
<accession>Q01TM0</accession>
<dbReference type="OrthoDB" id="121574at2"/>
<feature type="domain" description="Response regulatory" evidence="2">
    <location>
        <begin position="16"/>
        <end position="130"/>
    </location>
</feature>
<comment type="caution">
    <text evidence="1">Lacks conserved residue(s) required for the propagation of feature annotation.</text>
</comment>
<sequence>MTKATALATEFRNTVTLLSVTPYEEDQLGLQHIIGHSRWKLYGADRLESALAALHEHEVGVVLSEKDLPPHSWTDMLHALRRFRDAPEVIVTSRLADDRLWAEALNLGAYDVLAKPFDRDEVLRSVSLAWLNWHHKQEAATGFTPRRRASQPAAQSDRS</sequence>
<dbReference type="HOGENOM" id="CLU_1757628_0_0_0"/>
<dbReference type="PROSITE" id="PS50110">
    <property type="entry name" value="RESPONSE_REGULATORY"/>
    <property type="match status" value="1"/>
</dbReference>
<organism evidence="3">
    <name type="scientific">Solibacter usitatus (strain Ellin6076)</name>
    <dbReference type="NCBI Taxonomy" id="234267"/>
    <lineage>
        <taxon>Bacteria</taxon>
        <taxon>Pseudomonadati</taxon>
        <taxon>Acidobacteriota</taxon>
        <taxon>Terriglobia</taxon>
        <taxon>Bryobacterales</taxon>
        <taxon>Solibacteraceae</taxon>
        <taxon>Candidatus Solibacter</taxon>
    </lineage>
</organism>
<dbReference type="eggNOG" id="COG0745">
    <property type="taxonomic scope" value="Bacteria"/>
</dbReference>
<dbReference type="AlphaFoldDB" id="Q01TM0"/>
<dbReference type="EMBL" id="CP000473">
    <property type="protein sequence ID" value="ABJ87000.1"/>
    <property type="molecule type" value="Genomic_DNA"/>
</dbReference>
<name>Q01TM0_SOLUE</name>
<dbReference type="STRING" id="234267.Acid_6066"/>
<dbReference type="Gene3D" id="3.40.50.2300">
    <property type="match status" value="1"/>
</dbReference>
<dbReference type="InParanoid" id="Q01TM0"/>
<dbReference type="Pfam" id="PF00072">
    <property type="entry name" value="Response_reg"/>
    <property type="match status" value="1"/>
</dbReference>
<dbReference type="InterPro" id="IPR001789">
    <property type="entry name" value="Sig_transdc_resp-reg_receiver"/>
</dbReference>
<dbReference type="KEGG" id="sus:Acid_6066"/>
<dbReference type="SUPFAM" id="SSF52172">
    <property type="entry name" value="CheY-like"/>
    <property type="match status" value="1"/>
</dbReference>
<protein>
    <submittedName>
        <fullName evidence="3">Response regulator receiver protein</fullName>
    </submittedName>
</protein>
<dbReference type="InterPro" id="IPR011006">
    <property type="entry name" value="CheY-like_superfamily"/>
</dbReference>
<evidence type="ECO:0000313" key="3">
    <source>
        <dbReference type="EMBL" id="ABJ87000.1"/>
    </source>
</evidence>
<evidence type="ECO:0000256" key="1">
    <source>
        <dbReference type="PROSITE-ProRule" id="PRU00169"/>
    </source>
</evidence>
<dbReference type="GO" id="GO:0000160">
    <property type="term" value="P:phosphorelay signal transduction system"/>
    <property type="evidence" value="ECO:0007669"/>
    <property type="project" value="InterPro"/>
</dbReference>
<gene>
    <name evidence="3" type="ordered locus">Acid_6066</name>
</gene>
<proteinExistence type="predicted"/>